<dbReference type="Proteomes" id="UP000434409">
    <property type="component" value="Unassembled WGS sequence"/>
</dbReference>
<evidence type="ECO:0000313" key="2">
    <source>
        <dbReference type="EMBL" id="MSR93907.1"/>
    </source>
</evidence>
<keyword evidence="3" id="KW-1185">Reference proteome</keyword>
<proteinExistence type="predicted"/>
<feature type="transmembrane region" description="Helical" evidence="1">
    <location>
        <begin position="14"/>
        <end position="34"/>
    </location>
</feature>
<dbReference type="Pfam" id="PF14584">
    <property type="entry name" value="DUF4446"/>
    <property type="match status" value="1"/>
</dbReference>
<keyword evidence="1" id="KW-0812">Transmembrane</keyword>
<dbReference type="EMBL" id="VULY01000018">
    <property type="protein sequence ID" value="MSR93907.1"/>
    <property type="molecule type" value="Genomic_DNA"/>
</dbReference>
<organism evidence="2 3">
    <name type="scientific">Suipraeoptans intestinalis</name>
    <dbReference type="NCBI Taxonomy" id="2606628"/>
    <lineage>
        <taxon>Bacteria</taxon>
        <taxon>Bacillati</taxon>
        <taxon>Bacillota</taxon>
        <taxon>Clostridia</taxon>
        <taxon>Lachnospirales</taxon>
        <taxon>Lachnospiraceae</taxon>
        <taxon>Suipraeoptans</taxon>
    </lineage>
</organism>
<accession>A0A6N7V171</accession>
<reference evidence="2 3" key="1">
    <citation type="submission" date="2019-08" db="EMBL/GenBank/DDBJ databases">
        <title>In-depth cultivation of the pig gut microbiome towards novel bacterial diversity and tailored functional studies.</title>
        <authorList>
            <person name="Wylensek D."/>
            <person name="Hitch T.C.A."/>
            <person name="Clavel T."/>
        </authorList>
    </citation>
    <scope>NUCLEOTIDE SEQUENCE [LARGE SCALE GENOMIC DNA]</scope>
    <source>
        <strain evidence="2 3">68-1-5</strain>
    </source>
</reference>
<evidence type="ECO:0000313" key="3">
    <source>
        <dbReference type="Proteomes" id="UP000434409"/>
    </source>
</evidence>
<dbReference type="RefSeq" id="WP_154477134.1">
    <property type="nucleotide sequence ID" value="NZ_JAQYBV010000044.1"/>
</dbReference>
<evidence type="ECO:0000256" key="1">
    <source>
        <dbReference type="SAM" id="Phobius"/>
    </source>
</evidence>
<gene>
    <name evidence="2" type="ORF">FYJ34_06480</name>
</gene>
<dbReference type="InterPro" id="IPR027981">
    <property type="entry name" value="DUF4446"/>
</dbReference>
<protein>
    <submittedName>
        <fullName evidence="2">DUF4446 family protein</fullName>
    </submittedName>
</protein>
<sequence>MESKFLKAMGIDPVILFVILLLLIIGLFALYVNVMMKYNRLKSSYSTFMKGKDGKALEESMKEKFEELELVLKVVKQNRQDIREINKRENSSYQKLGVVKYDAFNEMGGKLSFAISMLDGNHNGWVMNAMHSREGCYTYIKEVVKGESYVELSEEEAEALDKAIFSDGYELEAKKQ</sequence>
<keyword evidence="1" id="KW-0472">Membrane</keyword>
<name>A0A6N7V171_9FIRM</name>
<comment type="caution">
    <text evidence="2">The sequence shown here is derived from an EMBL/GenBank/DDBJ whole genome shotgun (WGS) entry which is preliminary data.</text>
</comment>
<dbReference type="AlphaFoldDB" id="A0A6N7V171"/>
<keyword evidence="1" id="KW-1133">Transmembrane helix</keyword>